<keyword evidence="3" id="KW-0479">Metal-binding</keyword>
<feature type="domain" description="Peptidase M24" evidence="5">
    <location>
        <begin position="12"/>
        <end position="153"/>
    </location>
</feature>
<protein>
    <recommendedName>
        <fullName evidence="5">Peptidase M24 domain-containing protein</fullName>
    </recommendedName>
</protein>
<dbReference type="AlphaFoldDB" id="X1QHR4"/>
<dbReference type="SUPFAM" id="SSF55920">
    <property type="entry name" value="Creatinase/aminopeptidase"/>
    <property type="match status" value="1"/>
</dbReference>
<evidence type="ECO:0000256" key="4">
    <source>
        <dbReference type="ARBA" id="ARBA00022801"/>
    </source>
</evidence>
<dbReference type="GO" id="GO:0046872">
    <property type="term" value="F:metal ion binding"/>
    <property type="evidence" value="ECO:0007669"/>
    <property type="project" value="UniProtKB-KW"/>
</dbReference>
<dbReference type="GO" id="GO:0006508">
    <property type="term" value="P:proteolysis"/>
    <property type="evidence" value="ECO:0007669"/>
    <property type="project" value="UniProtKB-KW"/>
</dbReference>
<dbReference type="InterPro" id="IPR001714">
    <property type="entry name" value="Pept_M24_MAP"/>
</dbReference>
<keyword evidence="4" id="KW-0378">Hydrolase</keyword>
<keyword evidence="1" id="KW-0031">Aminopeptidase</keyword>
<evidence type="ECO:0000256" key="3">
    <source>
        <dbReference type="ARBA" id="ARBA00022723"/>
    </source>
</evidence>
<keyword evidence="2" id="KW-0645">Protease</keyword>
<evidence type="ECO:0000313" key="6">
    <source>
        <dbReference type="EMBL" id="GAI42814.1"/>
    </source>
</evidence>
<proteinExistence type="predicted"/>
<evidence type="ECO:0000259" key="5">
    <source>
        <dbReference type="Pfam" id="PF00557"/>
    </source>
</evidence>
<dbReference type="EMBL" id="BARV01033215">
    <property type="protein sequence ID" value="GAI42814.1"/>
    <property type="molecule type" value="Genomic_DNA"/>
</dbReference>
<feature type="non-terminal residue" evidence="6">
    <location>
        <position position="153"/>
    </location>
</feature>
<evidence type="ECO:0000256" key="1">
    <source>
        <dbReference type="ARBA" id="ARBA00022438"/>
    </source>
</evidence>
<dbReference type="NCBIfam" id="TIGR00500">
    <property type="entry name" value="met_pdase_I"/>
    <property type="match status" value="1"/>
</dbReference>
<dbReference type="PANTHER" id="PTHR43330:SF27">
    <property type="entry name" value="METHIONINE AMINOPEPTIDASE"/>
    <property type="match status" value="1"/>
</dbReference>
<dbReference type="PRINTS" id="PR00599">
    <property type="entry name" value="MAPEPTIDASE"/>
</dbReference>
<dbReference type="Pfam" id="PF00557">
    <property type="entry name" value="Peptidase_M24"/>
    <property type="match status" value="1"/>
</dbReference>
<comment type="caution">
    <text evidence="6">The sequence shown here is derived from an EMBL/GenBank/DDBJ whole genome shotgun (WGS) entry which is preliminary data.</text>
</comment>
<reference evidence="6" key="1">
    <citation type="journal article" date="2014" name="Front. Microbiol.">
        <title>High frequency of phylogenetically diverse reductive dehalogenase-homologous genes in deep subseafloor sedimentary metagenomes.</title>
        <authorList>
            <person name="Kawai M."/>
            <person name="Futagami T."/>
            <person name="Toyoda A."/>
            <person name="Takaki Y."/>
            <person name="Nishi S."/>
            <person name="Hori S."/>
            <person name="Arai W."/>
            <person name="Tsubouchi T."/>
            <person name="Morono Y."/>
            <person name="Uchiyama I."/>
            <person name="Ito T."/>
            <person name="Fujiyama A."/>
            <person name="Inagaki F."/>
            <person name="Takami H."/>
        </authorList>
    </citation>
    <scope>NUCLEOTIDE SEQUENCE</scope>
    <source>
        <strain evidence="6">Expedition CK06-06</strain>
    </source>
</reference>
<sequence>MITIKSEEEIKIIREGGKILAEIIEELKKKVQPGITTKELNRVAETLVFESGAEPAFKGYENFPAALCTSVNQVIVHGIPSDYKLKKGDIISLDLGIKYQGFFSDMSITVPVGQIKPEVSRLIEVTEKSLELAIENVRPGITFGDIGSIIQKY</sequence>
<dbReference type="InterPro" id="IPR036005">
    <property type="entry name" value="Creatinase/aminopeptidase-like"/>
</dbReference>
<evidence type="ECO:0000256" key="2">
    <source>
        <dbReference type="ARBA" id="ARBA00022670"/>
    </source>
</evidence>
<dbReference type="PANTHER" id="PTHR43330">
    <property type="entry name" value="METHIONINE AMINOPEPTIDASE"/>
    <property type="match status" value="1"/>
</dbReference>
<dbReference type="InterPro" id="IPR002467">
    <property type="entry name" value="Pept_M24A_MAP1"/>
</dbReference>
<organism evidence="6">
    <name type="scientific">marine sediment metagenome</name>
    <dbReference type="NCBI Taxonomy" id="412755"/>
    <lineage>
        <taxon>unclassified sequences</taxon>
        <taxon>metagenomes</taxon>
        <taxon>ecological metagenomes</taxon>
    </lineage>
</organism>
<dbReference type="Gene3D" id="3.90.230.10">
    <property type="entry name" value="Creatinase/methionine aminopeptidase superfamily"/>
    <property type="match status" value="1"/>
</dbReference>
<dbReference type="InterPro" id="IPR000994">
    <property type="entry name" value="Pept_M24"/>
</dbReference>
<name>X1QHR4_9ZZZZ</name>
<dbReference type="GO" id="GO:0070006">
    <property type="term" value="F:metalloaminopeptidase activity"/>
    <property type="evidence" value="ECO:0007669"/>
    <property type="project" value="InterPro"/>
</dbReference>
<gene>
    <name evidence="6" type="ORF">S06H3_52246</name>
</gene>
<dbReference type="GO" id="GO:0005829">
    <property type="term" value="C:cytosol"/>
    <property type="evidence" value="ECO:0007669"/>
    <property type="project" value="TreeGrafter"/>
</dbReference>
<accession>X1QHR4</accession>